<dbReference type="PANTHER" id="PTHR28524">
    <property type="entry name" value="SUCCINATE DEHYDROGENASE ASSEMBLY FACTOR 4, MITOCHONDRIAL"/>
    <property type="match status" value="1"/>
</dbReference>
<organism evidence="3 4">
    <name type="scientific">Blepharisma stoltei</name>
    <dbReference type="NCBI Taxonomy" id="1481888"/>
    <lineage>
        <taxon>Eukaryota</taxon>
        <taxon>Sar</taxon>
        <taxon>Alveolata</taxon>
        <taxon>Ciliophora</taxon>
        <taxon>Postciliodesmatophora</taxon>
        <taxon>Heterotrichea</taxon>
        <taxon>Heterotrichida</taxon>
        <taxon>Blepharismidae</taxon>
        <taxon>Blepharisma</taxon>
    </lineage>
</organism>
<evidence type="ECO:0000313" key="3">
    <source>
        <dbReference type="EMBL" id="CAG9335331.1"/>
    </source>
</evidence>
<dbReference type="Proteomes" id="UP001162131">
    <property type="component" value="Unassembled WGS sequence"/>
</dbReference>
<dbReference type="EMBL" id="CAJZBQ010000062">
    <property type="protein sequence ID" value="CAG9335331.1"/>
    <property type="molecule type" value="Genomic_DNA"/>
</dbReference>
<keyword evidence="4" id="KW-1185">Reference proteome</keyword>
<comment type="caution">
    <text evidence="3">The sequence shown here is derived from an EMBL/GenBank/DDBJ whole genome shotgun (WGS) entry which is preliminary data.</text>
</comment>
<dbReference type="PANTHER" id="PTHR28524:SF3">
    <property type="entry name" value="SUCCINATE DEHYDROGENASE ASSEMBLY FACTOR 4, MITOCHONDRIAL"/>
    <property type="match status" value="1"/>
</dbReference>
<sequence>MISRLIRRFADKVVQRTTEEQIQVINRFTKELEKELPQYEQDLAEAEVDTGSEFGEFGYRVKGPEPTRYGDWEIKGRVSDF</sequence>
<evidence type="ECO:0000313" key="4">
    <source>
        <dbReference type="Proteomes" id="UP001162131"/>
    </source>
</evidence>
<gene>
    <name evidence="3" type="ORF">BSTOLATCC_MIC63808</name>
</gene>
<dbReference type="GO" id="GO:0034553">
    <property type="term" value="P:mitochondrial respiratory chain complex II assembly"/>
    <property type="evidence" value="ECO:0007669"/>
    <property type="project" value="TreeGrafter"/>
</dbReference>
<name>A0AAU9KBD4_9CILI</name>
<dbReference type="Pfam" id="PF07896">
    <property type="entry name" value="DUF1674"/>
    <property type="match status" value="1"/>
</dbReference>
<dbReference type="AlphaFoldDB" id="A0AAU9KBD4"/>
<evidence type="ECO:0000256" key="2">
    <source>
        <dbReference type="ARBA" id="ARBA00022170"/>
    </source>
</evidence>
<accession>A0AAU9KBD4</accession>
<dbReference type="InterPro" id="IPR012875">
    <property type="entry name" value="SDHF4"/>
</dbReference>
<comment type="similarity">
    <text evidence="1">Belongs to the SDHAF4 family.</text>
</comment>
<protein>
    <recommendedName>
        <fullName evidence="2">Succinate dehydrogenase assembly factor 4, mitochondrial</fullName>
    </recommendedName>
</protein>
<evidence type="ECO:0000256" key="1">
    <source>
        <dbReference type="ARBA" id="ARBA00005701"/>
    </source>
</evidence>
<reference evidence="3" key="1">
    <citation type="submission" date="2021-09" db="EMBL/GenBank/DDBJ databases">
        <authorList>
            <consortium name="AG Swart"/>
            <person name="Singh M."/>
            <person name="Singh A."/>
            <person name="Seah K."/>
            <person name="Emmerich C."/>
        </authorList>
    </citation>
    <scope>NUCLEOTIDE SEQUENCE</scope>
    <source>
        <strain evidence="3">ATCC30299</strain>
    </source>
</reference>
<proteinExistence type="inferred from homology"/>
<dbReference type="GO" id="GO:0005739">
    <property type="term" value="C:mitochondrion"/>
    <property type="evidence" value="ECO:0007669"/>
    <property type="project" value="TreeGrafter"/>
</dbReference>